<organism evidence="1 2">
    <name type="scientific">Halteria grandinella</name>
    <dbReference type="NCBI Taxonomy" id="5974"/>
    <lineage>
        <taxon>Eukaryota</taxon>
        <taxon>Sar</taxon>
        <taxon>Alveolata</taxon>
        <taxon>Ciliophora</taxon>
        <taxon>Intramacronucleata</taxon>
        <taxon>Spirotrichea</taxon>
        <taxon>Stichotrichia</taxon>
        <taxon>Sporadotrichida</taxon>
        <taxon>Halteriidae</taxon>
        <taxon>Halteria</taxon>
    </lineage>
</organism>
<dbReference type="AlphaFoldDB" id="A0A8J8T0Y8"/>
<dbReference type="Proteomes" id="UP000785679">
    <property type="component" value="Unassembled WGS sequence"/>
</dbReference>
<name>A0A8J8T0Y8_HALGN</name>
<reference evidence="1" key="1">
    <citation type="submission" date="2019-06" db="EMBL/GenBank/DDBJ databases">
        <authorList>
            <person name="Zheng W."/>
        </authorList>
    </citation>
    <scope>NUCLEOTIDE SEQUENCE</scope>
    <source>
        <strain evidence="1">QDHG01</strain>
    </source>
</reference>
<comment type="caution">
    <text evidence="1">The sequence shown here is derived from an EMBL/GenBank/DDBJ whole genome shotgun (WGS) entry which is preliminary data.</text>
</comment>
<keyword evidence="2" id="KW-1185">Reference proteome</keyword>
<sequence length="273" mass="31426">MAHLGMLEKILRIRMSHISDKDALFNMRSLLPKVRDLTINQAFQDTEIGGFNKMELKVLKLDYYFDSDESSSGLLDHLDTALIDTLEITNYSNVKIGNRNLPCFKTIKGFTLIDSKLHNIKRESFLKLFENLIDLTISFNTLDEIEKQILPTIKDHQNLKYLKLVQGEKSKDKLSLEKLLAFIKHLQEKLPQHLDLDIEVRKLFVTIEADKQFDLLSANIVDCIKKVGKANRITGQVGRAKGSGHVLVEVQSEERERPWVIMTKEVIQSYKCI</sequence>
<accession>A0A8J8T0Y8</accession>
<evidence type="ECO:0000313" key="2">
    <source>
        <dbReference type="Proteomes" id="UP000785679"/>
    </source>
</evidence>
<dbReference type="EMBL" id="RRYP01010753">
    <property type="protein sequence ID" value="TNV78182.1"/>
    <property type="molecule type" value="Genomic_DNA"/>
</dbReference>
<gene>
    <name evidence="1" type="ORF">FGO68_gene5249</name>
</gene>
<protein>
    <submittedName>
        <fullName evidence="1">Uncharacterized protein</fullName>
    </submittedName>
</protein>
<evidence type="ECO:0000313" key="1">
    <source>
        <dbReference type="EMBL" id="TNV78182.1"/>
    </source>
</evidence>
<proteinExistence type="predicted"/>